<dbReference type="InterPro" id="IPR028994">
    <property type="entry name" value="Integrin_alpha_N"/>
</dbReference>
<reference evidence="13" key="1">
    <citation type="submission" date="2014-01" db="EMBL/GenBank/DDBJ databases">
        <title>The Genome Sequence of Anopheles melas CM1001059_A (V2).</title>
        <authorList>
            <consortium name="The Broad Institute Genomics Platform"/>
            <person name="Neafsey D.E."/>
            <person name="Besansky N."/>
            <person name="Howell P."/>
            <person name="Walton C."/>
            <person name="Young S.K."/>
            <person name="Zeng Q."/>
            <person name="Gargeya S."/>
            <person name="Fitzgerald M."/>
            <person name="Haas B."/>
            <person name="Abouelleil A."/>
            <person name="Allen A.W."/>
            <person name="Alvarado L."/>
            <person name="Arachchi H.M."/>
            <person name="Berlin A.M."/>
            <person name="Chapman S.B."/>
            <person name="Gainer-Dewar J."/>
            <person name="Goldberg J."/>
            <person name="Griggs A."/>
            <person name="Gujja S."/>
            <person name="Hansen M."/>
            <person name="Howarth C."/>
            <person name="Imamovic A."/>
            <person name="Ireland A."/>
            <person name="Larimer J."/>
            <person name="McCowan C."/>
            <person name="Murphy C."/>
            <person name="Pearson M."/>
            <person name="Poon T.W."/>
            <person name="Priest M."/>
            <person name="Roberts A."/>
            <person name="Saif S."/>
            <person name="Shea T."/>
            <person name="Sisk P."/>
            <person name="Sykes S."/>
            <person name="Wortman J."/>
            <person name="Nusbaum C."/>
            <person name="Birren B."/>
        </authorList>
    </citation>
    <scope>NUCLEOTIDE SEQUENCE [LARGE SCALE GENOMIC DNA]</scope>
    <source>
        <strain evidence="13">CM1001059</strain>
    </source>
</reference>
<evidence type="ECO:0000256" key="8">
    <source>
        <dbReference type="ARBA" id="ARBA00023170"/>
    </source>
</evidence>
<evidence type="ECO:0000256" key="10">
    <source>
        <dbReference type="PROSITE-ProRule" id="PRU00803"/>
    </source>
</evidence>
<dbReference type="Gene3D" id="2.130.10.130">
    <property type="entry name" value="Integrin alpha, N-terminal"/>
    <property type="match status" value="1"/>
</dbReference>
<name>A0A182U096_9DIPT</name>
<dbReference type="PANTHER" id="PTHR23220">
    <property type="entry name" value="INTEGRIN ALPHA"/>
    <property type="match status" value="1"/>
</dbReference>
<evidence type="ECO:0000256" key="4">
    <source>
        <dbReference type="ARBA" id="ARBA00022737"/>
    </source>
</evidence>
<keyword evidence="11" id="KW-1133">Transmembrane helix</keyword>
<proteinExistence type="inferred from homology"/>
<organism evidence="12 13">
    <name type="scientific">Anopheles melas</name>
    <dbReference type="NCBI Taxonomy" id="34690"/>
    <lineage>
        <taxon>Eukaryota</taxon>
        <taxon>Metazoa</taxon>
        <taxon>Ecdysozoa</taxon>
        <taxon>Arthropoda</taxon>
        <taxon>Hexapoda</taxon>
        <taxon>Insecta</taxon>
        <taxon>Pterygota</taxon>
        <taxon>Neoptera</taxon>
        <taxon>Endopterygota</taxon>
        <taxon>Diptera</taxon>
        <taxon>Nematocera</taxon>
        <taxon>Culicoidea</taxon>
        <taxon>Culicidae</taxon>
        <taxon>Anophelinae</taxon>
        <taxon>Anopheles</taxon>
    </lineage>
</organism>
<comment type="subcellular location">
    <subcellularLocation>
        <location evidence="1 11">Membrane</location>
        <topology evidence="1 11">Single-pass type I membrane protein</topology>
    </subcellularLocation>
</comment>
<evidence type="ECO:0000256" key="1">
    <source>
        <dbReference type="ARBA" id="ARBA00004479"/>
    </source>
</evidence>
<feature type="repeat" description="FG-GAP" evidence="10">
    <location>
        <begin position="309"/>
        <end position="362"/>
    </location>
</feature>
<keyword evidence="4" id="KW-0677">Repeat</keyword>
<dbReference type="GO" id="GO:0007157">
    <property type="term" value="P:heterophilic cell-cell adhesion via plasma membrane cell adhesion molecules"/>
    <property type="evidence" value="ECO:0007669"/>
    <property type="project" value="UniProtKB-ARBA"/>
</dbReference>
<keyword evidence="8 11" id="KW-0675">Receptor</keyword>
<dbReference type="InterPro" id="IPR013517">
    <property type="entry name" value="FG-GAP"/>
</dbReference>
<feature type="repeat" description="FG-GAP" evidence="10">
    <location>
        <begin position="448"/>
        <end position="510"/>
    </location>
</feature>
<dbReference type="PRINTS" id="PR01185">
    <property type="entry name" value="INTEGRINA"/>
</dbReference>
<evidence type="ECO:0000313" key="12">
    <source>
        <dbReference type="EnsemblMetazoa" id="AMEC011560-PA"/>
    </source>
</evidence>
<feature type="repeat" description="FG-GAP" evidence="10">
    <location>
        <begin position="576"/>
        <end position="638"/>
    </location>
</feature>
<dbReference type="SUPFAM" id="SSF69179">
    <property type="entry name" value="Integrin domains"/>
    <property type="match status" value="2"/>
</dbReference>
<keyword evidence="5 11" id="KW-0130">Cell adhesion</keyword>
<dbReference type="PANTHER" id="PTHR23220:SF83">
    <property type="entry name" value="INTEGRIN ALPHA-PS3-RELATED"/>
    <property type="match status" value="1"/>
</dbReference>
<dbReference type="GO" id="GO:0008305">
    <property type="term" value="C:integrin complex"/>
    <property type="evidence" value="ECO:0007669"/>
    <property type="project" value="InterPro"/>
</dbReference>
<dbReference type="Gene3D" id="1.20.5.930">
    <property type="entry name" value="Bicelle-embedded integrin alpha(iib) transmembrane segment"/>
    <property type="match status" value="1"/>
</dbReference>
<dbReference type="GO" id="GO:0033627">
    <property type="term" value="P:cell adhesion mediated by integrin"/>
    <property type="evidence" value="ECO:0007669"/>
    <property type="project" value="TreeGrafter"/>
</dbReference>
<dbReference type="Pfam" id="PF01839">
    <property type="entry name" value="FG-GAP"/>
    <property type="match status" value="2"/>
</dbReference>
<reference evidence="12" key="2">
    <citation type="submission" date="2020-05" db="UniProtKB">
        <authorList>
            <consortium name="EnsemblMetazoa"/>
        </authorList>
    </citation>
    <scope>IDENTIFICATION</scope>
    <source>
        <strain evidence="12">CM1001059</strain>
    </source>
</reference>
<dbReference type="InterPro" id="IPR000413">
    <property type="entry name" value="Integrin_alpha"/>
</dbReference>
<dbReference type="InterPro" id="IPR013519">
    <property type="entry name" value="Int_alpha_beta-p"/>
</dbReference>
<keyword evidence="9" id="KW-0325">Glycoprotein</keyword>
<dbReference type="PROSITE" id="PS51470">
    <property type="entry name" value="FG_GAP"/>
    <property type="match status" value="4"/>
</dbReference>
<evidence type="ECO:0000313" key="13">
    <source>
        <dbReference type="Proteomes" id="UP000075902"/>
    </source>
</evidence>
<comment type="similarity">
    <text evidence="2 11">Belongs to the integrin alpha chain family.</text>
</comment>
<dbReference type="Gene3D" id="2.60.40.1460">
    <property type="entry name" value="Integrin domains. Chain A, domain 2"/>
    <property type="match status" value="1"/>
</dbReference>
<dbReference type="GO" id="GO:0007229">
    <property type="term" value="P:integrin-mediated signaling pathway"/>
    <property type="evidence" value="ECO:0007669"/>
    <property type="project" value="UniProtKB-KW"/>
</dbReference>
<dbReference type="STRING" id="34690.A0A182U096"/>
<evidence type="ECO:0000256" key="11">
    <source>
        <dbReference type="RuleBase" id="RU003762"/>
    </source>
</evidence>
<feature type="repeat" description="FG-GAP" evidence="10">
    <location>
        <begin position="512"/>
        <end position="567"/>
    </location>
</feature>
<evidence type="ECO:0000256" key="9">
    <source>
        <dbReference type="ARBA" id="ARBA00023180"/>
    </source>
</evidence>
<dbReference type="VEuPathDB" id="VectorBase:AMEC011560"/>
<keyword evidence="6 11" id="KW-0401">Integrin</keyword>
<feature type="transmembrane region" description="Helical" evidence="11">
    <location>
        <begin position="1115"/>
        <end position="1137"/>
    </location>
</feature>
<dbReference type="SMART" id="SM00191">
    <property type="entry name" value="Int_alpha"/>
    <property type="match status" value="6"/>
</dbReference>
<dbReference type="SUPFAM" id="SSF69318">
    <property type="entry name" value="Integrin alpha N-terminal domain"/>
    <property type="match status" value="1"/>
</dbReference>
<dbReference type="GO" id="GO:0005178">
    <property type="term" value="F:integrin binding"/>
    <property type="evidence" value="ECO:0007669"/>
    <property type="project" value="TreeGrafter"/>
</dbReference>
<keyword evidence="11" id="KW-0812">Transmembrane</keyword>
<evidence type="ECO:0000256" key="2">
    <source>
        <dbReference type="ARBA" id="ARBA00008054"/>
    </source>
</evidence>
<keyword evidence="7 11" id="KW-0472">Membrane</keyword>
<protein>
    <submittedName>
        <fullName evidence="12">Uncharacterized protein</fullName>
    </submittedName>
</protein>
<dbReference type="InterPro" id="IPR032695">
    <property type="entry name" value="Integrin_dom_sf"/>
</dbReference>
<evidence type="ECO:0000256" key="5">
    <source>
        <dbReference type="ARBA" id="ARBA00022889"/>
    </source>
</evidence>
<evidence type="ECO:0000256" key="3">
    <source>
        <dbReference type="ARBA" id="ARBA00022729"/>
    </source>
</evidence>
<sequence length="1176" mass="131280">MVVPKSPDSIINELIYEGKILGTMTTIGKNGARFVAVHNIADRFHTGYGDHPDEAKANADELVLKHLIAQNSLSHQQLASYALYRLGKEWPTVAVITSNVEQGDLRTRLDELYWGTMRPGLRIDDRRAGDEWIATVEIDGQEFCVNAETKREARMLVCKYVCHQFFGVDSKFTLNGGQSVLVGAPQAQSDLEYQRNINETGAIYKCSFEKPTECVPYRLDRQGNTNYEDYYTNHPEIRSELKEHQMLGATVDGLGSDDAWFVACAPQLKGNTEIAYLLHGVCYLTEGVKASEEPNNLFKIKPLRGKAQQRRYGKSYNYMYGEQGFSLHVTDDGDEVLIGAPGVMDWRGTVLRYRQRAAAVPGYDPASRSNVHQEYNRWRRLTHECVVPNPVHTNVPVNSYFGYAVSSGRFLGNHKVLYVASAPQARSQHGEVIIFDYADNRTVWETVIVRYRTFVGQQFGEYFGYALLTEDFNSDGLPDLAIGAPMHSRAQEHDNGVVYVFLNAGELNFELQSKLASSYELGGRFGTSLGKIGDLNRDGYGDIAIGAPFEEAGAVYIFLGSANGVPSRPSQRLVPSAALLRTPSRQPYMFGHALSRGIDIDGNGYIDVAVGAPNGEAVYVFRSYPIVRIEARINSTKRELPEEGGVFEIAVCWSTEYPAGVAFPVALQYTLDVDGQMGRASVGNRSSPEAPHESVTVSGDPICRQYSITVNASPTTLYKPIAIEVEFGMAATATPAKGGPFCDRCAILDPDVSNHVQERIPFKTGCRKEVCETDLKITNIRWVDIVPPFVVGSAKKVTLEVEIENAGENAYLPQLNVLTTSKEQWPRDNEVEERLLLREFSHIDIVSKTTPLEANFETLTGFLNVSQLVKLHNNGPSTLSGTLFLADIPLTYTPTHMGGEKSCPVVRLEDISVRSSYNETPLEVDWIQAAGGKGLLKQTFAFYSKKQPEPYYPAREEDDVPSNFEFTVVPELLDEKHPYAYALAGNADSARQKRSNLWLAPPTRPSSASIQLDELPTLRTVLFNCAQNLSDVECLQLQIWLPPFPVANKPIYVELQYRLNLNAIAACMREQEDIFVVQALTDLVKPLDERKETFRIARNHPYTVVYRDVSVSTPIWIYVTSSFGGLLLLAAITYTMHRVGFFERHMRQEMEKMNRESGILDSMTDQEETAQEVSEI</sequence>
<accession>A0A182U096</accession>
<evidence type="ECO:0000256" key="7">
    <source>
        <dbReference type="ARBA" id="ARBA00023136"/>
    </source>
</evidence>
<dbReference type="Gene3D" id="2.60.40.1510">
    <property type="entry name" value="ntegrin, alpha v. Chain A, domain 3"/>
    <property type="match status" value="1"/>
</dbReference>
<dbReference type="AlphaFoldDB" id="A0A182U096"/>
<dbReference type="GO" id="GO:0009897">
    <property type="term" value="C:external side of plasma membrane"/>
    <property type="evidence" value="ECO:0007669"/>
    <property type="project" value="TreeGrafter"/>
</dbReference>
<dbReference type="EnsemblMetazoa" id="AMEC011560-RA">
    <property type="protein sequence ID" value="AMEC011560-PA"/>
    <property type="gene ID" value="AMEC011560"/>
</dbReference>
<evidence type="ECO:0000256" key="6">
    <source>
        <dbReference type="ARBA" id="ARBA00023037"/>
    </source>
</evidence>
<keyword evidence="13" id="KW-1185">Reference proteome</keyword>
<dbReference type="Proteomes" id="UP000075902">
    <property type="component" value="Unassembled WGS sequence"/>
</dbReference>
<dbReference type="GO" id="GO:0007160">
    <property type="term" value="P:cell-matrix adhesion"/>
    <property type="evidence" value="ECO:0007669"/>
    <property type="project" value="TreeGrafter"/>
</dbReference>
<keyword evidence="3" id="KW-0732">Signal</keyword>